<feature type="domain" description="THIF-type NAD/FAD binding fold" evidence="3">
    <location>
        <begin position="91"/>
        <end position="419"/>
    </location>
</feature>
<accession>A0AAF0F3W9</accession>
<organism evidence="4 5">
    <name type="scientific">Malassezia japonica</name>
    <dbReference type="NCBI Taxonomy" id="223818"/>
    <lineage>
        <taxon>Eukaryota</taxon>
        <taxon>Fungi</taxon>
        <taxon>Dikarya</taxon>
        <taxon>Basidiomycota</taxon>
        <taxon>Ustilaginomycotina</taxon>
        <taxon>Malasseziomycetes</taxon>
        <taxon>Malasseziales</taxon>
        <taxon>Malasseziaceae</taxon>
        <taxon>Malassezia</taxon>
    </lineage>
</organism>
<feature type="region of interest" description="Disordered" evidence="1">
    <location>
        <begin position="268"/>
        <end position="336"/>
    </location>
</feature>
<feature type="transmembrane region" description="Helical" evidence="2">
    <location>
        <begin position="108"/>
        <end position="127"/>
    </location>
</feature>
<dbReference type="GO" id="GO:0008641">
    <property type="term" value="F:ubiquitin-like modifier activating enzyme activity"/>
    <property type="evidence" value="ECO:0007669"/>
    <property type="project" value="InterPro"/>
</dbReference>
<dbReference type="Proteomes" id="UP001217754">
    <property type="component" value="Chromosome 1"/>
</dbReference>
<feature type="compositionally biased region" description="Basic and acidic residues" evidence="1">
    <location>
        <begin position="323"/>
        <end position="332"/>
    </location>
</feature>
<dbReference type="Pfam" id="PF00899">
    <property type="entry name" value="ThiF"/>
    <property type="match status" value="1"/>
</dbReference>
<dbReference type="PANTHER" id="PTHR43267">
    <property type="entry name" value="TRNA THREONYLCARBAMOYLADENOSINE DEHYDRATASE"/>
    <property type="match status" value="1"/>
</dbReference>
<keyword evidence="2" id="KW-0472">Membrane</keyword>
<dbReference type="GO" id="GO:0061503">
    <property type="term" value="F:tRNA threonylcarbamoyladenosine dehydratase"/>
    <property type="evidence" value="ECO:0007669"/>
    <property type="project" value="TreeGrafter"/>
</dbReference>
<keyword evidence="2" id="KW-0812">Transmembrane</keyword>
<dbReference type="AlphaFoldDB" id="A0AAF0F3W9"/>
<gene>
    <name evidence="4" type="ORF">MJAP1_000859</name>
</gene>
<dbReference type="InterPro" id="IPR000594">
    <property type="entry name" value="ThiF_NAD_FAD-bd"/>
</dbReference>
<proteinExistence type="predicted"/>
<dbReference type="Gene3D" id="3.40.50.720">
    <property type="entry name" value="NAD(P)-binding Rossmann-like Domain"/>
    <property type="match status" value="1"/>
</dbReference>
<name>A0AAF0F3W9_9BASI</name>
<dbReference type="InterPro" id="IPR045886">
    <property type="entry name" value="ThiF/MoeB/HesA"/>
</dbReference>
<dbReference type="GO" id="GO:0005741">
    <property type="term" value="C:mitochondrial outer membrane"/>
    <property type="evidence" value="ECO:0007669"/>
    <property type="project" value="TreeGrafter"/>
</dbReference>
<dbReference type="GeneID" id="85224508"/>
<keyword evidence="2" id="KW-1133">Transmembrane helix</keyword>
<dbReference type="InterPro" id="IPR035985">
    <property type="entry name" value="Ubiquitin-activating_enz"/>
</dbReference>
<evidence type="ECO:0000313" key="5">
    <source>
        <dbReference type="Proteomes" id="UP001217754"/>
    </source>
</evidence>
<sequence>MTESLRGRTALVVGAVALGSSVATLASVLGYQHVARVQRRKRLAAEVKREAHMEPSPMPDRPVESLASSVHEENDAPPSAYDEELIREQLSRNYSFLGEEGMDAVRNAFVIVVGAGGVGSWAALMLLRSGVGRLRLIDFDQVSLSSLNRHACATLADVGRPKVTCCEQFFHRIAPWADVEACVDLFRKENAERLLEGRPTYVIDAIDNLDTKVELLKYCAKHHLKVFSSMGAGAKADPSRIQISDISTTVEDPLARVVRRELRAAGVPTIPGGIAEPAKDPGGKADPQPKRDGRSAARNMRRTSTTSDTGSEAYDTPYGSPSEKPEEKKDAKPSFTDADFTQEWTIPCVYSTEKSDVRLLPLAEEEMDKGDVGELAAFDDFRVRILPVLGPLPAMFGLAAATYILCDLAHHKMEPLAVKGRRKLYEKLFADLNVTESRYPSPPIDNGRPVPANRKVLTDEDIPPNYRSTATAKGPPPVVRIPFSVNDCAYLFEELFRGRTVVPPYESLATGQLVRWDPRKPLDYDNVVLFSRKQAREHEQVLKDKSDPAEFWGPKVAEMVRRRQAEEKRMSHWR</sequence>
<keyword evidence="5" id="KW-1185">Reference proteome</keyword>
<feature type="region of interest" description="Disordered" evidence="1">
    <location>
        <begin position="48"/>
        <end position="78"/>
    </location>
</feature>
<evidence type="ECO:0000259" key="3">
    <source>
        <dbReference type="Pfam" id="PF00899"/>
    </source>
</evidence>
<evidence type="ECO:0000313" key="4">
    <source>
        <dbReference type="EMBL" id="WFD37912.1"/>
    </source>
</evidence>
<feature type="region of interest" description="Disordered" evidence="1">
    <location>
        <begin position="440"/>
        <end position="473"/>
    </location>
</feature>
<dbReference type="GO" id="GO:0061504">
    <property type="term" value="P:cyclic threonylcarbamoyladenosine biosynthetic process"/>
    <property type="evidence" value="ECO:0007669"/>
    <property type="project" value="TreeGrafter"/>
</dbReference>
<feature type="compositionally biased region" description="Basic and acidic residues" evidence="1">
    <location>
        <begin position="277"/>
        <end position="295"/>
    </location>
</feature>
<dbReference type="PANTHER" id="PTHR43267:SF2">
    <property type="entry name" value="TRNA THREONYLCARBAMOYLADENOSINE DEHYDRATASE 1-RELATED"/>
    <property type="match status" value="1"/>
</dbReference>
<dbReference type="CDD" id="cd00755">
    <property type="entry name" value="YgdL_like"/>
    <property type="match status" value="1"/>
</dbReference>
<dbReference type="RefSeq" id="XP_060120809.1">
    <property type="nucleotide sequence ID" value="XM_060264826.1"/>
</dbReference>
<evidence type="ECO:0000256" key="2">
    <source>
        <dbReference type="SAM" id="Phobius"/>
    </source>
</evidence>
<dbReference type="SUPFAM" id="SSF69572">
    <property type="entry name" value="Activating enzymes of the ubiquitin-like proteins"/>
    <property type="match status" value="1"/>
</dbReference>
<reference evidence="4" key="1">
    <citation type="submission" date="2023-03" db="EMBL/GenBank/DDBJ databases">
        <title>Mating type loci evolution in Malassezia.</title>
        <authorList>
            <person name="Coelho M.A."/>
        </authorList>
    </citation>
    <scope>NUCLEOTIDE SEQUENCE</scope>
    <source>
        <strain evidence="4">CBS 9431</strain>
    </source>
</reference>
<evidence type="ECO:0000256" key="1">
    <source>
        <dbReference type="SAM" id="MobiDB-lite"/>
    </source>
</evidence>
<protein>
    <recommendedName>
        <fullName evidence="3">THIF-type NAD/FAD binding fold domain-containing protein</fullName>
    </recommendedName>
</protein>
<dbReference type="EMBL" id="CP119958">
    <property type="protein sequence ID" value="WFD37912.1"/>
    <property type="molecule type" value="Genomic_DNA"/>
</dbReference>